<gene>
    <name evidence="3" type="primary">fjo19</name>
    <name evidence="3" type="ORF">PbJCM13498_37830</name>
</gene>
<dbReference type="RefSeq" id="WP_051539076.1">
    <property type="nucleotide sequence ID" value="NZ_BLAX01000001.1"/>
</dbReference>
<dbReference type="InterPro" id="IPR001667">
    <property type="entry name" value="DDH_dom"/>
</dbReference>
<dbReference type="Proteomes" id="UP000391834">
    <property type="component" value="Unassembled WGS sequence"/>
</dbReference>
<evidence type="ECO:0000313" key="3">
    <source>
        <dbReference type="EMBL" id="GET34920.1"/>
    </source>
</evidence>
<sequence>MRKLSPETIAKVKEVLSENVRNIVIIPHVNPDGDAVGSSLGLWRVLKNAGYAPTVLSPTDYPAFLKWVNGTDEVKVFEHEPAVCEEILNHADLVFLLDFNAPDRAGNQLGALIEKVTKPIILIDHHPDPADVTELMFSHTEASSTAELVYRFVESLDLDKHLDKDAAEALFTGLITDTGSFSYNASSPDMYEVVSRLLEKEVDKDRINDHIYNNFSAHRMRLLGYSLDKKMKVFPEYHAAYISLSREELESYHFEPGDTEGFVNYPLSISDVIFTALFMEKDDLVKISFRSKGGFPTNEFSSMHFNGGGHINASGGESRLSLADTIKKFEELLPEFSAKLKAEHRKLRQ</sequence>
<dbReference type="InterPro" id="IPR051319">
    <property type="entry name" value="Oligoribo/pAp-PDE_c-di-AMP_PDE"/>
</dbReference>
<keyword evidence="4" id="KW-1185">Reference proteome</keyword>
<dbReference type="GO" id="GO:0003676">
    <property type="term" value="F:nucleic acid binding"/>
    <property type="evidence" value="ECO:0007669"/>
    <property type="project" value="InterPro"/>
</dbReference>
<feature type="domain" description="DHHA1" evidence="2">
    <location>
        <begin position="254"/>
        <end position="333"/>
    </location>
</feature>
<protein>
    <submittedName>
        <fullName evidence="3">Exopolyphosphatase</fullName>
    </submittedName>
</protein>
<evidence type="ECO:0000313" key="4">
    <source>
        <dbReference type="Proteomes" id="UP000391834"/>
    </source>
</evidence>
<evidence type="ECO:0000259" key="2">
    <source>
        <dbReference type="Pfam" id="PF02272"/>
    </source>
</evidence>
<dbReference type="Pfam" id="PF02272">
    <property type="entry name" value="DHHA1"/>
    <property type="match status" value="1"/>
</dbReference>
<dbReference type="EMBL" id="BLAX01000001">
    <property type="protein sequence ID" value="GET34920.1"/>
    <property type="molecule type" value="Genomic_DNA"/>
</dbReference>
<name>A0A5M4B451_9BACT</name>
<proteinExistence type="predicted"/>
<dbReference type="SUPFAM" id="SSF64182">
    <property type="entry name" value="DHH phosphoesterases"/>
    <property type="match status" value="1"/>
</dbReference>
<organism evidence="3 4">
    <name type="scientific">Prolixibacter bellariivorans</name>
    <dbReference type="NCBI Taxonomy" id="314319"/>
    <lineage>
        <taxon>Bacteria</taxon>
        <taxon>Pseudomonadati</taxon>
        <taxon>Bacteroidota</taxon>
        <taxon>Bacteroidia</taxon>
        <taxon>Marinilabiliales</taxon>
        <taxon>Prolixibacteraceae</taxon>
        <taxon>Prolixibacter</taxon>
    </lineage>
</organism>
<accession>A0A5M4B451</accession>
<evidence type="ECO:0000259" key="1">
    <source>
        <dbReference type="Pfam" id="PF01368"/>
    </source>
</evidence>
<dbReference type="Gene3D" id="3.10.310.30">
    <property type="match status" value="1"/>
</dbReference>
<feature type="domain" description="DDH" evidence="1">
    <location>
        <begin position="22"/>
        <end position="173"/>
    </location>
</feature>
<dbReference type="PANTHER" id="PTHR47618:SF1">
    <property type="entry name" value="BIFUNCTIONAL OLIGORIBONUCLEASE AND PAP PHOSPHATASE NRNA"/>
    <property type="match status" value="1"/>
</dbReference>
<dbReference type="InterPro" id="IPR038763">
    <property type="entry name" value="DHH_sf"/>
</dbReference>
<dbReference type="Gene3D" id="3.90.1640.10">
    <property type="entry name" value="inorganic pyrophosphatase (n-terminal core)"/>
    <property type="match status" value="1"/>
</dbReference>
<comment type="caution">
    <text evidence="3">The sequence shown here is derived from an EMBL/GenBank/DDBJ whole genome shotgun (WGS) entry which is preliminary data.</text>
</comment>
<dbReference type="AlphaFoldDB" id="A0A5M4B451"/>
<dbReference type="OrthoDB" id="9803668at2"/>
<dbReference type="Pfam" id="PF01368">
    <property type="entry name" value="DHH"/>
    <property type="match status" value="1"/>
</dbReference>
<reference evidence="3 4" key="1">
    <citation type="submission" date="2019-10" db="EMBL/GenBank/DDBJ databases">
        <title>Prolixibacter strains distinguished by the presence of nitrate reductase genes were adept at nitrate-dependent anaerobic corrosion of metallic iron and carbon steel.</title>
        <authorList>
            <person name="Iino T."/>
            <person name="Shono N."/>
            <person name="Ito K."/>
            <person name="Nakamura R."/>
            <person name="Sueoka K."/>
            <person name="Harayama S."/>
            <person name="Ohkuma M."/>
        </authorList>
    </citation>
    <scope>NUCLEOTIDE SEQUENCE [LARGE SCALE GENOMIC DNA]</scope>
    <source>
        <strain evidence="3 4">JCM 13498</strain>
    </source>
</reference>
<dbReference type="PANTHER" id="PTHR47618">
    <property type="entry name" value="BIFUNCTIONAL OLIGORIBONUCLEASE AND PAP PHOSPHATASE NRNA"/>
    <property type="match status" value="1"/>
</dbReference>
<dbReference type="InterPro" id="IPR003156">
    <property type="entry name" value="DHHA1_dom"/>
</dbReference>